<sequence>MGSDNLLIEWVNPNEDSKSNEDYKFDTLYVPIRIYEVPMPLRSLSLLQGILKKVGEPSDLHPLTESMLFAKGTYIYGIAKMNVHKPVKDRVKLTVSESTNITAYIHYEKIGRICTFCGIMFHTFLHCRKRIDLFMERIANKQSSADLPFERYGKWMTIVEEIPKETKLEYEVQDRNNTSLKLQNKDMQIERHLPQGQEKGDQVMAETGNCIQVQVPENSQQALEALLHSPEEEMRISQEMVQKQQEAIQRQKGVYTFKEPGPSSTRGVLVKQPFDARFAAEPKWSTTSLAETPPHKGKGKIDMSSKPLVSPRQLRLVAPQAHTANITSAAAMASSSQRPLHPNNDVNFS</sequence>
<evidence type="ECO:0000313" key="4">
    <source>
        <dbReference type="Proteomes" id="UP000008810"/>
    </source>
</evidence>
<dbReference type="EnsemblPlants" id="KQK06020">
    <property type="protein sequence ID" value="KQK06020"/>
    <property type="gene ID" value="BRADI_2g23912v3"/>
</dbReference>
<dbReference type="Proteomes" id="UP000008810">
    <property type="component" value="Chromosome 2"/>
</dbReference>
<feature type="region of interest" description="Disordered" evidence="1">
    <location>
        <begin position="285"/>
        <end position="313"/>
    </location>
</feature>
<accession>A0A0Q3J046</accession>
<organism evidence="2">
    <name type="scientific">Brachypodium distachyon</name>
    <name type="common">Purple false brome</name>
    <name type="synonym">Trachynia distachya</name>
    <dbReference type="NCBI Taxonomy" id="15368"/>
    <lineage>
        <taxon>Eukaryota</taxon>
        <taxon>Viridiplantae</taxon>
        <taxon>Streptophyta</taxon>
        <taxon>Embryophyta</taxon>
        <taxon>Tracheophyta</taxon>
        <taxon>Spermatophyta</taxon>
        <taxon>Magnoliopsida</taxon>
        <taxon>Liliopsida</taxon>
        <taxon>Poales</taxon>
        <taxon>Poaceae</taxon>
        <taxon>BOP clade</taxon>
        <taxon>Pooideae</taxon>
        <taxon>Stipodae</taxon>
        <taxon>Brachypodieae</taxon>
        <taxon>Brachypodium</taxon>
    </lineage>
</organism>
<evidence type="ECO:0000313" key="3">
    <source>
        <dbReference type="EnsemblPlants" id="KQK06020"/>
    </source>
</evidence>
<dbReference type="InterPro" id="IPR040256">
    <property type="entry name" value="At4g02000-like"/>
</dbReference>
<evidence type="ECO:0000313" key="2">
    <source>
        <dbReference type="EMBL" id="KQK06020.1"/>
    </source>
</evidence>
<name>A0A0Q3J046_BRADI</name>
<dbReference type="Gramene" id="KQK06020">
    <property type="protein sequence ID" value="KQK06020"/>
    <property type="gene ID" value="BRADI_2g23912v3"/>
</dbReference>
<gene>
    <name evidence="2" type="ORF">BRADI_2g23912v3</name>
</gene>
<reference evidence="2" key="2">
    <citation type="submission" date="2017-06" db="EMBL/GenBank/DDBJ databases">
        <title>WGS assembly of Brachypodium distachyon.</title>
        <authorList>
            <consortium name="The International Brachypodium Initiative"/>
            <person name="Lucas S."/>
            <person name="Harmon-Smith M."/>
            <person name="Lail K."/>
            <person name="Tice H."/>
            <person name="Grimwood J."/>
            <person name="Bruce D."/>
            <person name="Barry K."/>
            <person name="Shu S."/>
            <person name="Lindquist E."/>
            <person name="Wang M."/>
            <person name="Pitluck S."/>
            <person name="Vogel J.P."/>
            <person name="Garvin D.F."/>
            <person name="Mockler T.C."/>
            <person name="Schmutz J."/>
            <person name="Rokhsar D."/>
            <person name="Bevan M.W."/>
        </authorList>
    </citation>
    <scope>NUCLEOTIDE SEQUENCE</scope>
    <source>
        <strain evidence="2">Bd21</strain>
    </source>
</reference>
<protein>
    <recommendedName>
        <fullName evidence="5">Zinc knuckle CX2CX4HX4C domain-containing protein</fullName>
    </recommendedName>
</protein>
<evidence type="ECO:0008006" key="5">
    <source>
        <dbReference type="Google" id="ProtNLM"/>
    </source>
</evidence>
<evidence type="ECO:0000256" key="1">
    <source>
        <dbReference type="SAM" id="MobiDB-lite"/>
    </source>
</evidence>
<dbReference type="PANTHER" id="PTHR31286:SF166">
    <property type="entry name" value="OS01G0177800 PROTEIN"/>
    <property type="match status" value="1"/>
</dbReference>
<keyword evidence="4" id="KW-1185">Reference proteome</keyword>
<dbReference type="EMBL" id="CM000881">
    <property type="protein sequence ID" value="KQK06020.1"/>
    <property type="molecule type" value="Genomic_DNA"/>
</dbReference>
<dbReference type="AlphaFoldDB" id="A0A0Q3J046"/>
<dbReference type="InParanoid" id="A0A0Q3J046"/>
<dbReference type="OrthoDB" id="696363at2759"/>
<proteinExistence type="predicted"/>
<reference evidence="2 3" key="1">
    <citation type="journal article" date="2010" name="Nature">
        <title>Genome sequencing and analysis of the model grass Brachypodium distachyon.</title>
        <authorList>
            <consortium name="International Brachypodium Initiative"/>
        </authorList>
    </citation>
    <scope>NUCLEOTIDE SEQUENCE [LARGE SCALE GENOMIC DNA]</scope>
    <source>
        <strain evidence="2 3">Bd21</strain>
    </source>
</reference>
<feature type="region of interest" description="Disordered" evidence="1">
    <location>
        <begin position="329"/>
        <end position="349"/>
    </location>
</feature>
<reference evidence="3" key="3">
    <citation type="submission" date="2018-08" db="UniProtKB">
        <authorList>
            <consortium name="EnsemblPlants"/>
        </authorList>
    </citation>
    <scope>IDENTIFICATION</scope>
    <source>
        <strain evidence="3">cv. Bd21</strain>
    </source>
</reference>
<dbReference type="PANTHER" id="PTHR31286">
    <property type="entry name" value="GLYCINE-RICH CELL WALL STRUCTURAL PROTEIN 1.8-LIKE"/>
    <property type="match status" value="1"/>
</dbReference>